<sequence length="514" mass="55506">MRDDSRCSLRRRHPSTTPCPAHPTPRHRGRNKMAPPDPAAARRPGLPGRALGILYFTAAAAPLLAVWATGVEPESRWSELGAGLAMISGAVLFLQFWSSGRFETLSGRVGIDRIMGFHRLAAVAALLIAIAHPIAPLVPLFIEEPRGALLLLGEMLVRPRLSSGVAALAGLVVLVGFALLRTRRSVRYEFWRATHGPLAIAVAGLVLHHALTNGDYSRAPWPQAVWLALGGGAALALFFAYVLRPWRMWRQGWVIESVEPAADGVWQIILRAPQRLAFRFRAGQFLWLTIAPNRPPFHDHPFSIASSPRMLPKLRLIIREAGDCTSAFGALEPGRRVAVDGPHGAFILPSGGGHVVMIAGGVGVAPLIGMLEEAADSSDARSFRLLYAGRTPAALAGLRLIESLSRRLDLRVMKLVDASAEPPSFEQGPIDRRHIAAIVSGAPPNETYCLVCGPTTMMEIATDALLGLGVPAHRIFYERFDYAAGRGALDKMRRNRALAIIAALLAVAAAFALR</sequence>
<keyword evidence="2 6" id="KW-0812">Transmembrane</keyword>
<evidence type="ECO:0000256" key="1">
    <source>
        <dbReference type="ARBA" id="ARBA00004141"/>
    </source>
</evidence>
<dbReference type="STRING" id="595536.GCA_000178815_01192"/>
<keyword evidence="4 6" id="KW-0472">Membrane</keyword>
<protein>
    <recommendedName>
        <fullName evidence="7">FAD-binding FR-type domain-containing protein</fullName>
    </recommendedName>
</protein>
<dbReference type="InterPro" id="IPR039261">
    <property type="entry name" value="FNR_nucleotide-bd"/>
</dbReference>
<dbReference type="PROSITE" id="PS51384">
    <property type="entry name" value="FAD_FR"/>
    <property type="match status" value="1"/>
</dbReference>
<dbReference type="InterPro" id="IPR017938">
    <property type="entry name" value="Riboflavin_synthase-like_b-brl"/>
</dbReference>
<dbReference type="Gene3D" id="2.40.30.10">
    <property type="entry name" value="Translation factors"/>
    <property type="match status" value="1"/>
</dbReference>
<dbReference type="InterPro" id="IPR001433">
    <property type="entry name" value="OxRdtase_FAD/NAD-bd"/>
</dbReference>
<feature type="transmembrane region" description="Helical" evidence="6">
    <location>
        <begin position="80"/>
        <end position="99"/>
    </location>
</feature>
<dbReference type="SUPFAM" id="SSF52343">
    <property type="entry name" value="Ferredoxin reductase-like, C-terminal NADP-linked domain"/>
    <property type="match status" value="1"/>
</dbReference>
<gene>
    <name evidence="8" type="ORF">CQW49_20005</name>
</gene>
<feature type="transmembrane region" description="Helical" evidence="6">
    <location>
        <begin position="223"/>
        <end position="243"/>
    </location>
</feature>
<dbReference type="InterPro" id="IPR050415">
    <property type="entry name" value="MRET"/>
</dbReference>
<evidence type="ECO:0000259" key="7">
    <source>
        <dbReference type="PROSITE" id="PS51384"/>
    </source>
</evidence>
<accession>A0A2D2D4K8</accession>
<evidence type="ECO:0000256" key="2">
    <source>
        <dbReference type="ARBA" id="ARBA00022692"/>
    </source>
</evidence>
<feature type="domain" description="FAD-binding FR-type" evidence="7">
    <location>
        <begin position="247"/>
        <end position="349"/>
    </location>
</feature>
<dbReference type="Gene3D" id="3.40.50.80">
    <property type="entry name" value="Nucleotide-binding domain of ferredoxin-NADP reductase (FNR) module"/>
    <property type="match status" value="1"/>
</dbReference>
<dbReference type="GO" id="GO:0016491">
    <property type="term" value="F:oxidoreductase activity"/>
    <property type="evidence" value="ECO:0007669"/>
    <property type="project" value="InterPro"/>
</dbReference>
<feature type="transmembrane region" description="Helical" evidence="6">
    <location>
        <begin position="162"/>
        <end position="180"/>
    </location>
</feature>
<dbReference type="InterPro" id="IPR017927">
    <property type="entry name" value="FAD-bd_FR_type"/>
</dbReference>
<dbReference type="Pfam" id="PF08022">
    <property type="entry name" value="FAD_binding_8"/>
    <property type="match status" value="1"/>
</dbReference>
<dbReference type="Pfam" id="PF00175">
    <property type="entry name" value="NAD_binding_1"/>
    <property type="match status" value="1"/>
</dbReference>
<evidence type="ECO:0000256" key="4">
    <source>
        <dbReference type="ARBA" id="ARBA00023136"/>
    </source>
</evidence>
<organism evidence="8 9">
    <name type="scientific">Methylosinus trichosporium (strain ATCC 35070 / NCIMB 11131 / UNIQEM 75 / OB3b)</name>
    <dbReference type="NCBI Taxonomy" id="595536"/>
    <lineage>
        <taxon>Bacteria</taxon>
        <taxon>Pseudomonadati</taxon>
        <taxon>Pseudomonadota</taxon>
        <taxon>Alphaproteobacteria</taxon>
        <taxon>Hyphomicrobiales</taxon>
        <taxon>Methylocystaceae</taxon>
        <taxon>Methylosinus</taxon>
    </lineage>
</organism>
<dbReference type="InterPro" id="IPR013130">
    <property type="entry name" value="Fe3_Rdtase_TM_dom"/>
</dbReference>
<feature type="region of interest" description="Disordered" evidence="5">
    <location>
        <begin position="1"/>
        <end position="42"/>
    </location>
</feature>
<dbReference type="GO" id="GO:0016020">
    <property type="term" value="C:membrane"/>
    <property type="evidence" value="ECO:0007669"/>
    <property type="project" value="UniProtKB-SubCell"/>
</dbReference>
<evidence type="ECO:0000313" key="8">
    <source>
        <dbReference type="EMBL" id="ATQ69913.1"/>
    </source>
</evidence>
<keyword evidence="3 6" id="KW-1133">Transmembrane helix</keyword>
<feature type="transmembrane region" description="Helical" evidence="6">
    <location>
        <begin position="496"/>
        <end position="513"/>
    </location>
</feature>
<dbReference type="Proteomes" id="UP000230709">
    <property type="component" value="Chromosome"/>
</dbReference>
<evidence type="ECO:0000313" key="9">
    <source>
        <dbReference type="Proteomes" id="UP000230709"/>
    </source>
</evidence>
<reference evidence="9" key="1">
    <citation type="submission" date="2017-10" db="EMBL/GenBank/DDBJ databases">
        <title>Completed PacBio SMRT sequence of Methylosinus trichosporium OB3b reveals presence of a third large plasmid.</title>
        <authorList>
            <person name="Charles T.C."/>
            <person name="Lynch M.D.J."/>
            <person name="Heil J.R."/>
            <person name="Cheng J."/>
        </authorList>
    </citation>
    <scope>NUCLEOTIDE SEQUENCE [LARGE SCALE GENOMIC DNA]</scope>
    <source>
        <strain evidence="9">OB3b</strain>
    </source>
</reference>
<evidence type="ECO:0000256" key="3">
    <source>
        <dbReference type="ARBA" id="ARBA00022989"/>
    </source>
</evidence>
<dbReference type="PANTHER" id="PTHR47354">
    <property type="entry name" value="NADH OXIDOREDUCTASE HCR"/>
    <property type="match status" value="1"/>
</dbReference>
<keyword evidence="9" id="KW-1185">Reference proteome</keyword>
<dbReference type="InterPro" id="IPR013112">
    <property type="entry name" value="FAD-bd_8"/>
</dbReference>
<proteinExistence type="predicted"/>
<dbReference type="PRINTS" id="PR00410">
    <property type="entry name" value="PHEHYDRXLASE"/>
</dbReference>
<feature type="transmembrane region" description="Helical" evidence="6">
    <location>
        <begin position="192"/>
        <end position="211"/>
    </location>
</feature>
<feature type="transmembrane region" description="Helical" evidence="6">
    <location>
        <begin position="120"/>
        <end position="142"/>
    </location>
</feature>
<dbReference type="PANTHER" id="PTHR47354:SF5">
    <property type="entry name" value="PROTEIN RFBI"/>
    <property type="match status" value="1"/>
</dbReference>
<evidence type="ECO:0000256" key="5">
    <source>
        <dbReference type="SAM" id="MobiDB-lite"/>
    </source>
</evidence>
<dbReference type="SUPFAM" id="SSF63380">
    <property type="entry name" value="Riboflavin synthase domain-like"/>
    <property type="match status" value="1"/>
</dbReference>
<feature type="transmembrane region" description="Helical" evidence="6">
    <location>
        <begin position="50"/>
        <end position="68"/>
    </location>
</feature>
<dbReference type="KEGG" id="mtw:CQW49_20005"/>
<dbReference type="EMBL" id="CP023737">
    <property type="protein sequence ID" value="ATQ69913.1"/>
    <property type="molecule type" value="Genomic_DNA"/>
</dbReference>
<name>A0A2D2D4K8_METT3</name>
<dbReference type="Pfam" id="PF01794">
    <property type="entry name" value="Ferric_reduct"/>
    <property type="match status" value="1"/>
</dbReference>
<evidence type="ECO:0000256" key="6">
    <source>
        <dbReference type="SAM" id="Phobius"/>
    </source>
</evidence>
<comment type="subcellular location">
    <subcellularLocation>
        <location evidence="1">Membrane</location>
        <topology evidence="1">Multi-pass membrane protein</topology>
    </subcellularLocation>
</comment>
<dbReference type="AlphaFoldDB" id="A0A2D2D4K8"/>